<gene>
    <name evidence="1" type="ORF">GCM10007933_22030</name>
</gene>
<proteinExistence type="predicted"/>
<dbReference type="Pfam" id="PF05125">
    <property type="entry name" value="Phage_cap_P2"/>
    <property type="match status" value="1"/>
</dbReference>
<dbReference type="RefSeq" id="WP_284188027.1">
    <property type="nucleotide sequence ID" value="NZ_BSPX01000030.1"/>
</dbReference>
<dbReference type="EMBL" id="BSPX01000030">
    <property type="protein sequence ID" value="GLT22743.1"/>
    <property type="molecule type" value="Genomic_DNA"/>
</dbReference>
<evidence type="ECO:0000313" key="1">
    <source>
        <dbReference type="EMBL" id="GLT22743.1"/>
    </source>
</evidence>
<comment type="caution">
    <text evidence="1">The sequence shown here is derived from an EMBL/GenBank/DDBJ whole genome shotgun (WGS) entry which is preliminary data.</text>
</comment>
<reference evidence="2" key="1">
    <citation type="journal article" date="2019" name="Int. J. Syst. Evol. Microbiol.">
        <title>The Global Catalogue of Microorganisms (GCM) 10K type strain sequencing project: providing services to taxonomists for standard genome sequencing and annotation.</title>
        <authorList>
            <consortium name="The Broad Institute Genomics Platform"/>
            <consortium name="The Broad Institute Genome Sequencing Center for Infectious Disease"/>
            <person name="Wu L."/>
            <person name="Ma J."/>
        </authorList>
    </citation>
    <scope>NUCLEOTIDE SEQUENCE [LARGE SCALE GENOMIC DNA]</scope>
    <source>
        <strain evidence="2">NBRC 102407</strain>
    </source>
</reference>
<dbReference type="Proteomes" id="UP001157167">
    <property type="component" value="Unassembled WGS sequence"/>
</dbReference>
<name>A0ABQ6FB00_9RHOO</name>
<protein>
    <submittedName>
        <fullName evidence="1">Phage capsid protein</fullName>
    </submittedName>
</protein>
<accession>A0ABQ6FB00</accession>
<organism evidence="1 2">
    <name type="scientific">Zoogloea oryzae</name>
    <dbReference type="NCBI Taxonomy" id="310767"/>
    <lineage>
        <taxon>Bacteria</taxon>
        <taxon>Pseudomonadati</taxon>
        <taxon>Pseudomonadota</taxon>
        <taxon>Betaproteobacteria</taxon>
        <taxon>Rhodocyclales</taxon>
        <taxon>Zoogloeaceae</taxon>
        <taxon>Zoogloea</taxon>
    </lineage>
</organism>
<keyword evidence="2" id="KW-1185">Reference proteome</keyword>
<evidence type="ECO:0000313" key="2">
    <source>
        <dbReference type="Proteomes" id="UP001157167"/>
    </source>
</evidence>
<dbReference type="InterPro" id="IPR006441">
    <property type="entry name" value="Phage_P2_GpN"/>
</dbReference>
<dbReference type="NCBIfam" id="TIGR01551">
    <property type="entry name" value="major_capsid_P2"/>
    <property type="match status" value="1"/>
</dbReference>
<sequence length="339" mass="37860">MTYALKPEAIQQLDAYIAEVKKINGASGSERAFTVNPTVAQNIELKTQESSHFLSLINIVRVDEQAGEKIGIGVNQPIAYRTTGMREPVDPTVLDSSGYVCRKTDFDTHITYQHLDQWAKSPNFQQLIRDAILGQIARNRIMIGWNGTSAADTTNRTVNPRLQDVNIGWIQKLRLAAPGRVMSEAIHGTGKVRIGLTGDYVDLDALVFDLLNNIIDPWHRNAFEALGFVAVMSRDLNADRLFPLVQTVNPPSELMAADVIIRSGKAGGLPVIQVPYFPPNSLLITPLKNLSIYWQNGTRRRRIVDNPARDRIEDYQSVNEAYVIEDMGQCAFVENIQFV</sequence>